<name>A0A9P5Q942_9AGAR</name>
<feature type="compositionally biased region" description="Polar residues" evidence="1">
    <location>
        <begin position="13"/>
        <end position="23"/>
    </location>
</feature>
<sequence length="262" mass="29600">MASQENEYLPSSHFLQQTMQTGSPAWPQLPPIQGYREADFSTPVHSRKSWLGQMQPPLSSLLTPLAQRQPSPPPQAPPTATTSQLSSLNPTTPLIVDLLAVQNVAQDFQLSETQTDMLKTFVKLGSAGQGLSKPDLLTRLFHLALTIHYENQRPKDDHSDVQTLRGIIKDLKIRLENTFSLTSDQMKNVRALAFDKIYDPLRTCYMAINADIFDYLKIHAEELHFSNVFGNPVYEQVLERAIRKTCSSVRNGFRQHLRISKS</sequence>
<accession>A0A9P5Q942</accession>
<comment type="caution">
    <text evidence="2">The sequence shown here is derived from an EMBL/GenBank/DDBJ whole genome shotgun (WGS) entry which is preliminary data.</text>
</comment>
<organism evidence="2 3">
    <name type="scientific">Rhodocollybia butyracea</name>
    <dbReference type="NCBI Taxonomy" id="206335"/>
    <lineage>
        <taxon>Eukaryota</taxon>
        <taxon>Fungi</taxon>
        <taxon>Dikarya</taxon>
        <taxon>Basidiomycota</taxon>
        <taxon>Agaricomycotina</taxon>
        <taxon>Agaricomycetes</taxon>
        <taxon>Agaricomycetidae</taxon>
        <taxon>Agaricales</taxon>
        <taxon>Marasmiineae</taxon>
        <taxon>Omphalotaceae</taxon>
        <taxon>Rhodocollybia</taxon>
    </lineage>
</organism>
<evidence type="ECO:0000313" key="2">
    <source>
        <dbReference type="EMBL" id="KAF9076933.1"/>
    </source>
</evidence>
<feature type="region of interest" description="Disordered" evidence="1">
    <location>
        <begin position="63"/>
        <end position="87"/>
    </location>
</feature>
<dbReference type="AlphaFoldDB" id="A0A9P5Q942"/>
<keyword evidence="3" id="KW-1185">Reference proteome</keyword>
<protein>
    <submittedName>
        <fullName evidence="2">Uncharacterized protein</fullName>
    </submittedName>
</protein>
<dbReference type="OrthoDB" id="3269273at2759"/>
<reference evidence="2" key="1">
    <citation type="submission" date="2020-11" db="EMBL/GenBank/DDBJ databases">
        <authorList>
            <consortium name="DOE Joint Genome Institute"/>
            <person name="Ahrendt S."/>
            <person name="Riley R."/>
            <person name="Andreopoulos W."/>
            <person name="Labutti K."/>
            <person name="Pangilinan J."/>
            <person name="Ruiz-Duenas F.J."/>
            <person name="Barrasa J.M."/>
            <person name="Sanchez-Garcia M."/>
            <person name="Camarero S."/>
            <person name="Miyauchi S."/>
            <person name="Serrano A."/>
            <person name="Linde D."/>
            <person name="Babiker R."/>
            <person name="Drula E."/>
            <person name="Ayuso-Fernandez I."/>
            <person name="Pacheco R."/>
            <person name="Padilla G."/>
            <person name="Ferreira P."/>
            <person name="Barriuso J."/>
            <person name="Kellner H."/>
            <person name="Castanera R."/>
            <person name="Alfaro M."/>
            <person name="Ramirez L."/>
            <person name="Pisabarro A.G."/>
            <person name="Kuo A."/>
            <person name="Tritt A."/>
            <person name="Lipzen A."/>
            <person name="He G."/>
            <person name="Yan M."/>
            <person name="Ng V."/>
            <person name="Cullen D."/>
            <person name="Martin F."/>
            <person name="Rosso M.-N."/>
            <person name="Henrissat B."/>
            <person name="Hibbett D."/>
            <person name="Martinez A.T."/>
            <person name="Grigoriev I.V."/>
        </authorList>
    </citation>
    <scope>NUCLEOTIDE SEQUENCE</scope>
    <source>
        <strain evidence="2">AH 40177</strain>
    </source>
</reference>
<dbReference type="Proteomes" id="UP000772434">
    <property type="component" value="Unassembled WGS sequence"/>
</dbReference>
<proteinExistence type="predicted"/>
<evidence type="ECO:0000313" key="3">
    <source>
        <dbReference type="Proteomes" id="UP000772434"/>
    </source>
</evidence>
<feature type="region of interest" description="Disordered" evidence="1">
    <location>
        <begin position="1"/>
        <end position="38"/>
    </location>
</feature>
<gene>
    <name evidence="2" type="ORF">BDP27DRAFT_1414063</name>
</gene>
<dbReference type="EMBL" id="JADNRY010000005">
    <property type="protein sequence ID" value="KAF9076933.1"/>
    <property type="molecule type" value="Genomic_DNA"/>
</dbReference>
<evidence type="ECO:0000256" key="1">
    <source>
        <dbReference type="SAM" id="MobiDB-lite"/>
    </source>
</evidence>